<keyword evidence="3" id="KW-0347">Helicase</keyword>
<dbReference type="InterPro" id="IPR004968">
    <property type="entry name" value="DNA_primase/NTPase_C"/>
</dbReference>
<organism evidence="6 7">
    <name type="scientific">Candidatus Methanodesulfokora washburnensis</name>
    <dbReference type="NCBI Taxonomy" id="2478471"/>
    <lineage>
        <taxon>Archaea</taxon>
        <taxon>Thermoproteota</taxon>
        <taxon>Candidatus Korarchaeia</taxon>
        <taxon>Candidatus Korarchaeia incertae sedis</taxon>
        <taxon>Candidatus Methanodesulfokora</taxon>
    </lineage>
</organism>
<evidence type="ECO:0000313" key="6">
    <source>
        <dbReference type="EMBL" id="RSN74685.1"/>
    </source>
</evidence>
<reference evidence="6 7" key="1">
    <citation type="submission" date="2018-10" db="EMBL/GenBank/DDBJ databases">
        <title>Co-occurring genomic capacity for anaerobic methane metabolism and dissimilatory sulfite reduction discovered in the Korarchaeota.</title>
        <authorList>
            <person name="Mckay L.J."/>
            <person name="Dlakic M."/>
            <person name="Fields M.W."/>
            <person name="Delmont T.O."/>
            <person name="Eren A.M."/>
            <person name="Jay Z.J."/>
            <person name="Klingelsmith K.B."/>
            <person name="Rusch D.B."/>
            <person name="Inskeep W.P."/>
        </authorList>
    </citation>
    <scope>NUCLEOTIDE SEQUENCE [LARGE SCALE GENOMIC DNA]</scope>
    <source>
        <strain evidence="6 7">MDKW</strain>
    </source>
</reference>
<dbReference type="Pfam" id="PF19263">
    <property type="entry name" value="DUF5906"/>
    <property type="match status" value="1"/>
</dbReference>
<dbReference type="PROSITE" id="PS51206">
    <property type="entry name" value="SF3_HELICASE_1"/>
    <property type="match status" value="1"/>
</dbReference>
<dbReference type="InterPro" id="IPR014015">
    <property type="entry name" value="Helicase_SF3_DNA-vir"/>
</dbReference>
<keyword evidence="4" id="KW-0067">ATP-binding</keyword>
<evidence type="ECO:0000256" key="2">
    <source>
        <dbReference type="ARBA" id="ARBA00022801"/>
    </source>
</evidence>
<dbReference type="GO" id="GO:0004386">
    <property type="term" value="F:helicase activity"/>
    <property type="evidence" value="ECO:0007669"/>
    <property type="project" value="UniProtKB-KW"/>
</dbReference>
<dbReference type="InterPro" id="IPR006500">
    <property type="entry name" value="Helicase_put_C_phage/plasmid"/>
</dbReference>
<evidence type="ECO:0000259" key="5">
    <source>
        <dbReference type="PROSITE" id="PS51206"/>
    </source>
</evidence>
<evidence type="ECO:0000313" key="7">
    <source>
        <dbReference type="Proteomes" id="UP000277582"/>
    </source>
</evidence>
<accession>A0A3R9PW76</accession>
<dbReference type="InterPro" id="IPR027417">
    <property type="entry name" value="P-loop_NTPase"/>
</dbReference>
<sequence>MFLLGMENRSRRYVGYKTDFMSILRDSTYTEADFNEKLILYEDMVLDWEAFFYHSDSLSSYAFFPSPDLYVFHKIPHKIDLETLVNYSDKSYDEVLEGFRNECTISKYYEDWAGDKYPLLLELTGYPLLAGKYPLKSLFVIWGDRDSGKTTFSQLLISLLGKDNIASTPIQDLASGSMRFSRIELYHKLANICDDLPNKIVHETGWIKEMTGESLIKGERKFRDPIYFYNYAKLIFLCNNPPIVENADNAFWSRAVCLEFPNKFERNEGIKKAIIDDLLPKEAPKLLAFSLLAIRNAYIEGKFSFQDTPQDAKRKWMRRSDSVFNFIETGKEEGWLAEEEGVREEASFLYDLYLRFCNNEEIDSLSRRKFTERMAGLKHTSYADRGKRYYKGIKILRDKLPDHLRGFTGLE</sequence>
<keyword evidence="2" id="KW-0378">Hydrolase</keyword>
<name>A0A3R9PW76_9CREN</name>
<dbReference type="PANTHER" id="PTHR35372:SF2">
    <property type="entry name" value="SF3 HELICASE DOMAIN-CONTAINING PROTEIN"/>
    <property type="match status" value="1"/>
</dbReference>
<protein>
    <recommendedName>
        <fullName evidence="5">SF3 helicase domain-containing protein</fullName>
    </recommendedName>
</protein>
<dbReference type="GO" id="GO:0016787">
    <property type="term" value="F:hydrolase activity"/>
    <property type="evidence" value="ECO:0007669"/>
    <property type="project" value="UniProtKB-KW"/>
</dbReference>
<dbReference type="SUPFAM" id="SSF52540">
    <property type="entry name" value="P-loop containing nucleoside triphosphate hydrolases"/>
    <property type="match status" value="1"/>
</dbReference>
<evidence type="ECO:0000256" key="1">
    <source>
        <dbReference type="ARBA" id="ARBA00022741"/>
    </source>
</evidence>
<dbReference type="Proteomes" id="UP000277582">
    <property type="component" value="Unassembled WGS sequence"/>
</dbReference>
<dbReference type="InterPro" id="IPR051620">
    <property type="entry name" value="ORF904-like_C"/>
</dbReference>
<keyword evidence="7" id="KW-1185">Reference proteome</keyword>
<keyword evidence="1" id="KW-0547">Nucleotide-binding</keyword>
<comment type="caution">
    <text evidence="6">The sequence shown here is derived from an EMBL/GenBank/DDBJ whole genome shotgun (WGS) entry which is preliminary data.</text>
</comment>
<dbReference type="AlphaFoldDB" id="A0A3R9PW76"/>
<dbReference type="Gene3D" id="3.40.50.300">
    <property type="entry name" value="P-loop containing nucleotide triphosphate hydrolases"/>
    <property type="match status" value="1"/>
</dbReference>
<dbReference type="InterPro" id="IPR045455">
    <property type="entry name" value="NrS-1_pol-like_helicase"/>
</dbReference>
<evidence type="ECO:0000256" key="3">
    <source>
        <dbReference type="ARBA" id="ARBA00022806"/>
    </source>
</evidence>
<dbReference type="Pfam" id="PF03288">
    <property type="entry name" value="Pox_D5"/>
    <property type="match status" value="1"/>
</dbReference>
<feature type="domain" description="SF3 helicase" evidence="5">
    <location>
        <begin position="115"/>
        <end position="273"/>
    </location>
</feature>
<dbReference type="NCBIfam" id="TIGR01613">
    <property type="entry name" value="primase_Cterm"/>
    <property type="match status" value="1"/>
</dbReference>
<dbReference type="GO" id="GO:0005524">
    <property type="term" value="F:ATP binding"/>
    <property type="evidence" value="ECO:0007669"/>
    <property type="project" value="UniProtKB-KW"/>
</dbReference>
<dbReference type="PANTHER" id="PTHR35372">
    <property type="entry name" value="ATP BINDING PROTEIN-RELATED"/>
    <property type="match status" value="1"/>
</dbReference>
<evidence type="ECO:0000256" key="4">
    <source>
        <dbReference type="ARBA" id="ARBA00022840"/>
    </source>
</evidence>
<proteinExistence type="predicted"/>
<gene>
    <name evidence="6" type="ORF">D6D85_07475</name>
</gene>
<dbReference type="EMBL" id="RCOS01000087">
    <property type="protein sequence ID" value="RSN74685.1"/>
    <property type="molecule type" value="Genomic_DNA"/>
</dbReference>